<keyword evidence="2" id="KW-0812">Transmembrane</keyword>
<keyword evidence="2" id="KW-1133">Transmembrane helix</keyword>
<proteinExistence type="predicted"/>
<dbReference type="Pfam" id="PF12028">
    <property type="entry name" value="DUF3515"/>
    <property type="match status" value="2"/>
</dbReference>
<dbReference type="OrthoDB" id="4422435at2"/>
<gene>
    <name evidence="3" type="ORF">CVAR292_02258</name>
</gene>
<keyword evidence="4" id="KW-1185">Reference proteome</keyword>
<dbReference type="InterPro" id="IPR021903">
    <property type="entry name" value="DUF3515"/>
</dbReference>
<organism evidence="3 4">
    <name type="scientific">Corynebacterium variabile</name>
    <dbReference type="NCBI Taxonomy" id="1727"/>
    <lineage>
        <taxon>Bacteria</taxon>
        <taxon>Bacillati</taxon>
        <taxon>Actinomycetota</taxon>
        <taxon>Actinomycetes</taxon>
        <taxon>Mycobacteriales</taxon>
        <taxon>Corynebacteriaceae</taxon>
        <taxon>Corynebacterium</taxon>
    </lineage>
</organism>
<accession>A0A0X2NN48</accession>
<feature type="transmembrane region" description="Helical" evidence="2">
    <location>
        <begin position="31"/>
        <end position="52"/>
    </location>
</feature>
<dbReference type="EMBL" id="FAUH01000016">
    <property type="protein sequence ID" value="CUU66905.1"/>
    <property type="molecule type" value="Genomic_DNA"/>
</dbReference>
<dbReference type="Proteomes" id="UP000182498">
    <property type="component" value="Unassembled WGS sequence"/>
</dbReference>
<dbReference type="AlphaFoldDB" id="A0A0X2NN48"/>
<evidence type="ECO:0000313" key="4">
    <source>
        <dbReference type="Proteomes" id="UP000182498"/>
    </source>
</evidence>
<reference evidence="4" key="1">
    <citation type="submission" date="2015-11" db="EMBL/GenBank/DDBJ databases">
        <authorList>
            <person name="Dugat-Bony E."/>
        </authorList>
    </citation>
    <scope>NUCLEOTIDE SEQUENCE [LARGE SCALE GENOMIC DNA]</scope>
    <source>
        <strain evidence="4">Mu292</strain>
    </source>
</reference>
<evidence type="ECO:0000256" key="1">
    <source>
        <dbReference type="SAM" id="MobiDB-lite"/>
    </source>
</evidence>
<name>A0A0X2NN48_9CORY</name>
<protein>
    <submittedName>
        <fullName evidence="3">Uncharacterized protein</fullName>
    </submittedName>
</protein>
<evidence type="ECO:0000256" key="2">
    <source>
        <dbReference type="SAM" id="Phobius"/>
    </source>
</evidence>
<keyword evidence="2" id="KW-0472">Membrane</keyword>
<sequence>MIGAMAEQRPGSPEVTDQGSSTRGLSRTTTVLALVLAVVFVSAVLAGAKILVDRNVYTDVSMGPVDAPDADSPACDAILDALPDRTSDYRSVGITEPAPTGAAAYRDSGGAELTVRCGVSAPAQYSVVSSVVSHGGTDWLRVDDATEGSDLSTWYSLSSTPVVAVTGSVDPGTALDSTVSFDGIGRAIADNTDGDAPTPRALPLTDLPADRSAASCTEFGDALADAFGAYRRVTETTAGEPIDGVAVWTAPGAEPVVVRCGVGMPESYAAGAQLTQVDEVPWYEDTALGNGSTAGVWYALGYGSTVAVSLPLDVGDTVLPQISGIIADTMVKTGE</sequence>
<feature type="region of interest" description="Disordered" evidence="1">
    <location>
        <begin position="1"/>
        <end position="23"/>
    </location>
</feature>
<evidence type="ECO:0000313" key="3">
    <source>
        <dbReference type="EMBL" id="CUU66905.1"/>
    </source>
</evidence>